<dbReference type="PANTHER" id="PTHR47685">
    <property type="entry name" value="MAGNESIUM TRANSPORT PROTEIN CORA"/>
    <property type="match status" value="1"/>
</dbReference>
<evidence type="ECO:0000256" key="2">
    <source>
        <dbReference type="ARBA" id="ARBA00022692"/>
    </source>
</evidence>
<comment type="caution">
    <text evidence="7">The sequence shown here is derived from an EMBL/GenBank/DDBJ whole genome shotgun (WGS) entry which is preliminary data.</text>
</comment>
<dbReference type="AlphaFoldDB" id="A0A4Q4T1Y3"/>
<comment type="subcellular location">
    <subcellularLocation>
        <location evidence="1">Membrane</location>
        <topology evidence="1">Multi-pass membrane protein</topology>
    </subcellularLocation>
</comment>
<dbReference type="InterPro" id="IPR045863">
    <property type="entry name" value="CorA_TM1_TM2"/>
</dbReference>
<feature type="region of interest" description="Disordered" evidence="5">
    <location>
        <begin position="169"/>
        <end position="196"/>
    </location>
</feature>
<proteinExistence type="predicted"/>
<gene>
    <name evidence="7" type="ORF">DL764_007900</name>
</gene>
<dbReference type="GO" id="GO:0016020">
    <property type="term" value="C:membrane"/>
    <property type="evidence" value="ECO:0007669"/>
    <property type="project" value="UniProtKB-SubCell"/>
</dbReference>
<dbReference type="PANTHER" id="PTHR47685:SF1">
    <property type="entry name" value="MAGNESIUM TRANSPORT PROTEIN CORA"/>
    <property type="match status" value="1"/>
</dbReference>
<dbReference type="InterPro" id="IPR050829">
    <property type="entry name" value="CorA_MIT"/>
</dbReference>
<feature type="transmembrane region" description="Helical" evidence="6">
    <location>
        <begin position="576"/>
        <end position="597"/>
    </location>
</feature>
<keyword evidence="2 6" id="KW-0812">Transmembrane</keyword>
<dbReference type="Proteomes" id="UP000293360">
    <property type="component" value="Unassembled WGS sequence"/>
</dbReference>
<evidence type="ECO:0000313" key="8">
    <source>
        <dbReference type="Proteomes" id="UP000293360"/>
    </source>
</evidence>
<feature type="region of interest" description="Disordered" evidence="5">
    <location>
        <begin position="749"/>
        <end position="772"/>
    </location>
</feature>
<keyword evidence="8" id="KW-1185">Reference proteome</keyword>
<dbReference type="GO" id="GO:0046873">
    <property type="term" value="F:metal ion transmembrane transporter activity"/>
    <property type="evidence" value="ECO:0007669"/>
    <property type="project" value="InterPro"/>
</dbReference>
<dbReference type="SUPFAM" id="SSF144083">
    <property type="entry name" value="Magnesium transport protein CorA, transmembrane region"/>
    <property type="match status" value="1"/>
</dbReference>
<dbReference type="EMBL" id="QJNU01000574">
    <property type="protein sequence ID" value="RYO93971.1"/>
    <property type="molecule type" value="Genomic_DNA"/>
</dbReference>
<feature type="transmembrane region" description="Helical" evidence="6">
    <location>
        <begin position="617"/>
        <end position="635"/>
    </location>
</feature>
<keyword evidence="4 6" id="KW-0472">Membrane</keyword>
<evidence type="ECO:0000256" key="1">
    <source>
        <dbReference type="ARBA" id="ARBA00004141"/>
    </source>
</evidence>
<evidence type="ECO:0000256" key="6">
    <source>
        <dbReference type="SAM" id="Phobius"/>
    </source>
</evidence>
<protein>
    <recommendedName>
        <fullName evidence="9">Ankyrin repeat protein</fullName>
    </recommendedName>
</protein>
<accession>A0A4Q4T1Y3</accession>
<name>A0A4Q4T1Y3_9PEZI</name>
<keyword evidence="3 6" id="KW-1133">Transmembrane helix</keyword>
<evidence type="ECO:0000313" key="7">
    <source>
        <dbReference type="EMBL" id="RYO93971.1"/>
    </source>
</evidence>
<feature type="compositionally biased region" description="Basic and acidic residues" evidence="5">
    <location>
        <begin position="187"/>
        <end position="196"/>
    </location>
</feature>
<dbReference type="OrthoDB" id="341259at2759"/>
<evidence type="ECO:0008006" key="9">
    <source>
        <dbReference type="Google" id="ProtNLM"/>
    </source>
</evidence>
<organism evidence="7 8">
    <name type="scientific">Monosporascus ibericus</name>
    <dbReference type="NCBI Taxonomy" id="155417"/>
    <lineage>
        <taxon>Eukaryota</taxon>
        <taxon>Fungi</taxon>
        <taxon>Dikarya</taxon>
        <taxon>Ascomycota</taxon>
        <taxon>Pezizomycotina</taxon>
        <taxon>Sordariomycetes</taxon>
        <taxon>Xylariomycetidae</taxon>
        <taxon>Xylariales</taxon>
        <taxon>Xylariales incertae sedis</taxon>
        <taxon>Monosporascus</taxon>
    </lineage>
</organism>
<dbReference type="STRING" id="155417.A0A4Q4T1Y3"/>
<sequence length="772" mass="87929">MPGVNGEFPNQKVSVQTLIIKDEDTNPLMWNFGDDTIRYVHLPANNMAWVEEAIARYCHEDRPEKDDLYISSKLRRSETKTDMILGSEYWRSQRMFDDNAQVHARHMRPFCDTIITNDMSSSDVRENVVLFMPYLHWETDRGRMLSATKIKQISQERGHIATTVDRAMAAHQQDQHPDAAPQAYNSRKVDSAPTRRELGGLARRRKLIGHVLHAAAALLEAMDFEIEERLITKYLNERSPLHPRRTLDQSYYGALKSTGTRDRDQVVYRATKPTSHDCAENLEGEYGKCRVCQDDSMKVPRLIMVDQLWLWILDEKTIISCFPRRWGKLRPDPSAIHKAIRMRLRQVRKDEIRSAFDLALIIIDQCSRAIFERPRFGELRPNMIAMFAEAIRGVTYKQTAAFDQFLIYSHLASRGQGRPSTLGRRRWDAAVTHNTLLTINPEGDLLKEAKDIIDEIHIILKIQSQQQIVMEAFVKHVKQILLQRCRESAKNRAPNDVAEKPGDPGEHSAQRTLRRAHDLLNDVEDRTKELVGLLDNAKTTSNALKDLLNLKQQQAGVIEAREAVKIASETKKQGQYIVMFTGITIIFLPLSFATSLFGMNALEINDGKLTLSQELKYMVPTCLGIIIISFVLAFSRSPAIMKLLFRASSLVYNMTTTWLAIKTGFYGYEHKARVTANTLRERELETTGAMKADYFSRKVKSRALRKIAKLPDCGEPDIAPPAVTGLHTRSSSMTLSSVRFVGRSKENTYRSDDVESGASTITDSQLRRLPNA</sequence>
<dbReference type="Pfam" id="PF01544">
    <property type="entry name" value="CorA"/>
    <property type="match status" value="1"/>
</dbReference>
<reference evidence="7 8" key="1">
    <citation type="submission" date="2018-06" db="EMBL/GenBank/DDBJ databases">
        <title>Complete Genomes of Monosporascus.</title>
        <authorList>
            <person name="Robinson A.J."/>
            <person name="Natvig D.O."/>
        </authorList>
    </citation>
    <scope>NUCLEOTIDE SEQUENCE [LARGE SCALE GENOMIC DNA]</scope>
    <source>
        <strain evidence="7 8">CBS 110550</strain>
    </source>
</reference>
<evidence type="ECO:0000256" key="4">
    <source>
        <dbReference type="ARBA" id="ARBA00023136"/>
    </source>
</evidence>
<evidence type="ECO:0000256" key="3">
    <source>
        <dbReference type="ARBA" id="ARBA00022989"/>
    </source>
</evidence>
<dbReference type="InterPro" id="IPR002523">
    <property type="entry name" value="MgTranspt_CorA/ZnTranspt_ZntB"/>
</dbReference>
<evidence type="ECO:0000256" key="5">
    <source>
        <dbReference type="SAM" id="MobiDB-lite"/>
    </source>
</evidence>
<dbReference type="Gene3D" id="1.20.58.340">
    <property type="entry name" value="Magnesium transport protein CorA, transmembrane region"/>
    <property type="match status" value="1"/>
</dbReference>